<evidence type="ECO:0000313" key="3">
    <source>
        <dbReference type="Proteomes" id="UP000009192"/>
    </source>
</evidence>
<protein>
    <submittedName>
        <fullName evidence="2">Uncharacterized protein</fullName>
    </submittedName>
</protein>
<gene>
    <name evidence="2" type="primary">Dmoj\GI25662</name>
    <name evidence="2" type="ORF">Dmoj_GI25662</name>
</gene>
<dbReference type="Proteomes" id="UP000009192">
    <property type="component" value="Unassembled WGS sequence"/>
</dbReference>
<sequence length="123" mass="13843">MGGKGKSCECTLETKVLFFCIWTIVTGLFAAIIIGSLIPMVIKNNSEHLGFFVTLLVLAVIEMVAGSCMTIAFYKKIAWLFMVGLVFSSFYPYCAFIFLVPLIMHIVFTVYACQYFFKMRSEG</sequence>
<feature type="transmembrane region" description="Helical" evidence="1">
    <location>
        <begin position="90"/>
        <end position="117"/>
    </location>
</feature>
<feature type="transmembrane region" description="Helical" evidence="1">
    <location>
        <begin position="49"/>
        <end position="74"/>
    </location>
</feature>
<keyword evidence="1" id="KW-1133">Transmembrane helix</keyword>
<name>A0A0Q9X7G9_DROMO</name>
<dbReference type="KEGG" id="dmo:Dmoj_GI25662"/>
<proteinExistence type="predicted"/>
<keyword evidence="3" id="KW-1185">Reference proteome</keyword>
<reference evidence="2 3" key="1">
    <citation type="journal article" date="2007" name="Nature">
        <title>Evolution of genes and genomes on the Drosophila phylogeny.</title>
        <authorList>
            <consortium name="Drosophila 12 Genomes Consortium"/>
            <person name="Clark A.G."/>
            <person name="Eisen M.B."/>
            <person name="Smith D.R."/>
            <person name="Bergman C.M."/>
            <person name="Oliver B."/>
            <person name="Markow T.A."/>
            <person name="Kaufman T.C."/>
            <person name="Kellis M."/>
            <person name="Gelbart W."/>
            <person name="Iyer V.N."/>
            <person name="Pollard D.A."/>
            <person name="Sackton T.B."/>
            <person name="Larracuente A.M."/>
            <person name="Singh N.D."/>
            <person name="Abad J.P."/>
            <person name="Abt D.N."/>
            <person name="Adryan B."/>
            <person name="Aguade M."/>
            <person name="Akashi H."/>
            <person name="Anderson W.W."/>
            <person name="Aquadro C.F."/>
            <person name="Ardell D.H."/>
            <person name="Arguello R."/>
            <person name="Artieri C.G."/>
            <person name="Barbash D.A."/>
            <person name="Barker D."/>
            <person name="Barsanti P."/>
            <person name="Batterham P."/>
            <person name="Batzoglou S."/>
            <person name="Begun D."/>
            <person name="Bhutkar A."/>
            <person name="Blanco E."/>
            <person name="Bosak S.A."/>
            <person name="Bradley R.K."/>
            <person name="Brand A.D."/>
            <person name="Brent M.R."/>
            <person name="Brooks A.N."/>
            <person name="Brown R.H."/>
            <person name="Butlin R.K."/>
            <person name="Caggese C."/>
            <person name="Calvi B.R."/>
            <person name="Bernardo de Carvalho A."/>
            <person name="Caspi A."/>
            <person name="Castrezana S."/>
            <person name="Celniker S.E."/>
            <person name="Chang J.L."/>
            <person name="Chapple C."/>
            <person name="Chatterji S."/>
            <person name="Chinwalla A."/>
            <person name="Civetta A."/>
            <person name="Clifton S.W."/>
            <person name="Comeron J.M."/>
            <person name="Costello J.C."/>
            <person name="Coyne J.A."/>
            <person name="Daub J."/>
            <person name="David R.G."/>
            <person name="Delcher A.L."/>
            <person name="Delehaunty K."/>
            <person name="Do C.B."/>
            <person name="Ebling H."/>
            <person name="Edwards K."/>
            <person name="Eickbush T."/>
            <person name="Evans J.D."/>
            <person name="Filipski A."/>
            <person name="Findeiss S."/>
            <person name="Freyhult E."/>
            <person name="Fulton L."/>
            <person name="Fulton R."/>
            <person name="Garcia A.C."/>
            <person name="Gardiner A."/>
            <person name="Garfield D.A."/>
            <person name="Garvin B.E."/>
            <person name="Gibson G."/>
            <person name="Gilbert D."/>
            <person name="Gnerre S."/>
            <person name="Godfrey J."/>
            <person name="Good R."/>
            <person name="Gotea V."/>
            <person name="Gravely B."/>
            <person name="Greenberg A.J."/>
            <person name="Griffiths-Jones S."/>
            <person name="Gross S."/>
            <person name="Guigo R."/>
            <person name="Gustafson E.A."/>
            <person name="Haerty W."/>
            <person name="Hahn M.W."/>
            <person name="Halligan D.L."/>
            <person name="Halpern A.L."/>
            <person name="Halter G.M."/>
            <person name="Han M.V."/>
            <person name="Heger A."/>
            <person name="Hillier L."/>
            <person name="Hinrichs A.S."/>
            <person name="Holmes I."/>
            <person name="Hoskins R.A."/>
            <person name="Hubisz M.J."/>
            <person name="Hultmark D."/>
            <person name="Huntley M.A."/>
            <person name="Jaffe D.B."/>
            <person name="Jagadeeshan S."/>
            <person name="Jeck W.R."/>
            <person name="Johnson J."/>
            <person name="Jones C.D."/>
            <person name="Jordan W.C."/>
            <person name="Karpen G.H."/>
            <person name="Kataoka E."/>
            <person name="Keightley P.D."/>
            <person name="Kheradpour P."/>
            <person name="Kirkness E.F."/>
            <person name="Koerich L.B."/>
            <person name="Kristiansen K."/>
            <person name="Kudrna D."/>
            <person name="Kulathinal R.J."/>
            <person name="Kumar S."/>
            <person name="Kwok R."/>
            <person name="Lander E."/>
            <person name="Langley C.H."/>
            <person name="Lapoint R."/>
            <person name="Lazzaro B.P."/>
            <person name="Lee S.J."/>
            <person name="Levesque L."/>
            <person name="Li R."/>
            <person name="Lin C.F."/>
            <person name="Lin M.F."/>
            <person name="Lindblad-Toh K."/>
            <person name="Llopart A."/>
            <person name="Long M."/>
            <person name="Low L."/>
            <person name="Lozovsky E."/>
            <person name="Lu J."/>
            <person name="Luo M."/>
            <person name="Machado C.A."/>
            <person name="Makalowski W."/>
            <person name="Marzo M."/>
            <person name="Matsuda M."/>
            <person name="Matzkin L."/>
            <person name="McAllister B."/>
            <person name="McBride C.S."/>
            <person name="McKernan B."/>
            <person name="McKernan K."/>
            <person name="Mendez-Lago M."/>
            <person name="Minx P."/>
            <person name="Mollenhauer M.U."/>
            <person name="Montooth K."/>
            <person name="Mount S.M."/>
            <person name="Mu X."/>
            <person name="Myers E."/>
            <person name="Negre B."/>
            <person name="Newfeld S."/>
            <person name="Nielsen R."/>
            <person name="Noor M.A."/>
            <person name="O'Grady P."/>
            <person name="Pachter L."/>
            <person name="Papaceit M."/>
            <person name="Parisi M.J."/>
            <person name="Parisi M."/>
            <person name="Parts L."/>
            <person name="Pedersen J.S."/>
            <person name="Pesole G."/>
            <person name="Phillippy A.M."/>
            <person name="Ponting C.P."/>
            <person name="Pop M."/>
            <person name="Porcelli D."/>
            <person name="Powell J.R."/>
            <person name="Prohaska S."/>
            <person name="Pruitt K."/>
            <person name="Puig M."/>
            <person name="Quesneville H."/>
            <person name="Ram K.R."/>
            <person name="Rand D."/>
            <person name="Rasmussen M.D."/>
            <person name="Reed L.K."/>
            <person name="Reenan R."/>
            <person name="Reily A."/>
            <person name="Remington K.A."/>
            <person name="Rieger T.T."/>
            <person name="Ritchie M.G."/>
            <person name="Robin C."/>
            <person name="Rogers Y.H."/>
            <person name="Rohde C."/>
            <person name="Rozas J."/>
            <person name="Rubenfield M.J."/>
            <person name="Ruiz A."/>
            <person name="Russo S."/>
            <person name="Salzberg S.L."/>
            <person name="Sanchez-Gracia A."/>
            <person name="Saranga D.J."/>
            <person name="Sato H."/>
            <person name="Schaeffer S.W."/>
            <person name="Schatz M.C."/>
            <person name="Schlenke T."/>
            <person name="Schwartz R."/>
            <person name="Segarra C."/>
            <person name="Singh R.S."/>
            <person name="Sirot L."/>
            <person name="Sirota M."/>
            <person name="Sisneros N.B."/>
            <person name="Smith C.D."/>
            <person name="Smith T.F."/>
            <person name="Spieth J."/>
            <person name="Stage D.E."/>
            <person name="Stark A."/>
            <person name="Stephan W."/>
            <person name="Strausberg R.L."/>
            <person name="Strempel S."/>
            <person name="Sturgill D."/>
            <person name="Sutton G."/>
            <person name="Sutton G.G."/>
            <person name="Tao W."/>
            <person name="Teichmann S."/>
            <person name="Tobari Y.N."/>
            <person name="Tomimura Y."/>
            <person name="Tsolas J.M."/>
            <person name="Valente V.L."/>
            <person name="Venter E."/>
            <person name="Venter J.C."/>
            <person name="Vicario S."/>
            <person name="Vieira F.G."/>
            <person name="Vilella A.J."/>
            <person name="Villasante A."/>
            <person name="Walenz B."/>
            <person name="Wang J."/>
            <person name="Wasserman M."/>
            <person name="Watts T."/>
            <person name="Wilson D."/>
            <person name="Wilson R.K."/>
            <person name="Wing R.A."/>
            <person name="Wolfner M.F."/>
            <person name="Wong A."/>
            <person name="Wong G.K."/>
            <person name="Wu C.I."/>
            <person name="Wu G."/>
            <person name="Yamamoto D."/>
            <person name="Yang H.P."/>
            <person name="Yang S.P."/>
            <person name="Yorke J.A."/>
            <person name="Yoshida K."/>
            <person name="Zdobnov E."/>
            <person name="Zhang P."/>
            <person name="Zhang Y."/>
            <person name="Zimin A.V."/>
            <person name="Baldwin J."/>
            <person name="Abdouelleil A."/>
            <person name="Abdulkadir J."/>
            <person name="Abebe A."/>
            <person name="Abera B."/>
            <person name="Abreu J."/>
            <person name="Acer S.C."/>
            <person name="Aftuck L."/>
            <person name="Alexander A."/>
            <person name="An P."/>
            <person name="Anderson E."/>
            <person name="Anderson S."/>
            <person name="Arachi H."/>
            <person name="Azer M."/>
            <person name="Bachantsang P."/>
            <person name="Barry A."/>
            <person name="Bayul T."/>
            <person name="Berlin A."/>
            <person name="Bessette D."/>
            <person name="Bloom T."/>
            <person name="Blye J."/>
            <person name="Boguslavskiy L."/>
            <person name="Bonnet C."/>
            <person name="Boukhgalter B."/>
            <person name="Bourzgui I."/>
            <person name="Brown A."/>
            <person name="Cahill P."/>
            <person name="Channer S."/>
            <person name="Cheshatsang Y."/>
            <person name="Chuda L."/>
            <person name="Citroen M."/>
            <person name="Collymore A."/>
            <person name="Cooke P."/>
            <person name="Costello M."/>
            <person name="D'Aco K."/>
            <person name="Daza R."/>
            <person name="De Haan G."/>
            <person name="DeGray S."/>
            <person name="DeMaso C."/>
            <person name="Dhargay N."/>
            <person name="Dooley K."/>
            <person name="Dooley E."/>
            <person name="Doricent M."/>
            <person name="Dorje P."/>
            <person name="Dorjee K."/>
            <person name="Dupes A."/>
            <person name="Elong R."/>
            <person name="Falk J."/>
            <person name="Farina A."/>
            <person name="Faro S."/>
            <person name="Ferguson D."/>
            <person name="Fisher S."/>
            <person name="Foley C.D."/>
            <person name="Franke A."/>
            <person name="Friedrich D."/>
            <person name="Gadbois L."/>
            <person name="Gearin G."/>
            <person name="Gearin C.R."/>
            <person name="Giannoukos G."/>
            <person name="Goode T."/>
            <person name="Graham J."/>
            <person name="Grandbois E."/>
            <person name="Grewal S."/>
            <person name="Gyaltsen K."/>
            <person name="Hafez N."/>
            <person name="Hagos B."/>
            <person name="Hall J."/>
            <person name="Henson C."/>
            <person name="Hollinger A."/>
            <person name="Honan T."/>
            <person name="Huard M.D."/>
            <person name="Hughes L."/>
            <person name="Hurhula B."/>
            <person name="Husby M.E."/>
            <person name="Kamat A."/>
            <person name="Kanga B."/>
            <person name="Kashin S."/>
            <person name="Khazanovich D."/>
            <person name="Kisner P."/>
            <person name="Lance K."/>
            <person name="Lara M."/>
            <person name="Lee W."/>
            <person name="Lennon N."/>
            <person name="Letendre F."/>
            <person name="LeVine R."/>
            <person name="Lipovsky A."/>
            <person name="Liu X."/>
            <person name="Liu J."/>
            <person name="Liu S."/>
            <person name="Lokyitsang T."/>
            <person name="Lokyitsang Y."/>
            <person name="Lubonja R."/>
            <person name="Lui A."/>
            <person name="MacDonald P."/>
            <person name="Magnisalis V."/>
            <person name="Maru K."/>
            <person name="Matthews C."/>
            <person name="McCusker W."/>
            <person name="McDonough S."/>
            <person name="Mehta T."/>
            <person name="Meldrim J."/>
            <person name="Meneus L."/>
            <person name="Mihai O."/>
            <person name="Mihalev A."/>
            <person name="Mihova T."/>
            <person name="Mittelman R."/>
            <person name="Mlenga V."/>
            <person name="Montmayeur A."/>
            <person name="Mulrain L."/>
            <person name="Navidi A."/>
            <person name="Naylor J."/>
            <person name="Negash T."/>
            <person name="Nguyen T."/>
            <person name="Nguyen N."/>
            <person name="Nicol R."/>
            <person name="Norbu C."/>
            <person name="Norbu N."/>
            <person name="Novod N."/>
            <person name="O'Neill B."/>
            <person name="Osman S."/>
            <person name="Markiewicz E."/>
            <person name="Oyono O.L."/>
            <person name="Patti C."/>
            <person name="Phunkhang P."/>
            <person name="Pierre F."/>
            <person name="Priest M."/>
            <person name="Raghuraman S."/>
            <person name="Rege F."/>
            <person name="Reyes R."/>
            <person name="Rise C."/>
            <person name="Rogov P."/>
            <person name="Ross K."/>
            <person name="Ryan E."/>
            <person name="Settipalli S."/>
            <person name="Shea T."/>
            <person name="Sherpa N."/>
            <person name="Shi L."/>
            <person name="Shih D."/>
            <person name="Sparrow T."/>
            <person name="Spaulding J."/>
            <person name="Stalker J."/>
            <person name="Stange-Thomann N."/>
            <person name="Stavropoulos S."/>
            <person name="Stone C."/>
            <person name="Strader C."/>
            <person name="Tesfaye S."/>
            <person name="Thomson T."/>
            <person name="Thoulutsang Y."/>
            <person name="Thoulutsang D."/>
            <person name="Topham K."/>
            <person name="Topping I."/>
            <person name="Tsamla T."/>
            <person name="Vassiliev H."/>
            <person name="Vo A."/>
            <person name="Wangchuk T."/>
            <person name="Wangdi T."/>
            <person name="Weiand M."/>
            <person name="Wilkinson J."/>
            <person name="Wilson A."/>
            <person name="Yadav S."/>
            <person name="Young G."/>
            <person name="Yu Q."/>
            <person name="Zembek L."/>
            <person name="Zhong D."/>
            <person name="Zimmer A."/>
            <person name="Zwirko Z."/>
            <person name="Jaffe D.B."/>
            <person name="Alvarez P."/>
            <person name="Brockman W."/>
            <person name="Butler J."/>
            <person name="Chin C."/>
            <person name="Gnerre S."/>
            <person name="Grabherr M."/>
            <person name="Kleber M."/>
            <person name="Mauceli E."/>
            <person name="MacCallum I."/>
        </authorList>
    </citation>
    <scope>NUCLEOTIDE SEQUENCE [LARGE SCALE GENOMIC DNA]</scope>
    <source>
        <strain evidence="3">Tucson 15081-1352.22</strain>
    </source>
</reference>
<evidence type="ECO:0000256" key="1">
    <source>
        <dbReference type="SAM" id="Phobius"/>
    </source>
</evidence>
<keyword evidence="1" id="KW-0812">Transmembrane</keyword>
<dbReference type="InParanoid" id="A0A0Q9X7G9"/>
<dbReference type="AlphaFoldDB" id="A0A0Q9X7G9"/>
<feature type="transmembrane region" description="Helical" evidence="1">
    <location>
        <begin position="16"/>
        <end position="42"/>
    </location>
</feature>
<organism evidence="2 3">
    <name type="scientific">Drosophila mojavensis</name>
    <name type="common">Fruit fly</name>
    <dbReference type="NCBI Taxonomy" id="7230"/>
    <lineage>
        <taxon>Eukaryota</taxon>
        <taxon>Metazoa</taxon>
        <taxon>Ecdysozoa</taxon>
        <taxon>Arthropoda</taxon>
        <taxon>Hexapoda</taxon>
        <taxon>Insecta</taxon>
        <taxon>Pterygota</taxon>
        <taxon>Neoptera</taxon>
        <taxon>Endopterygota</taxon>
        <taxon>Diptera</taxon>
        <taxon>Brachycera</taxon>
        <taxon>Muscomorpha</taxon>
        <taxon>Ephydroidea</taxon>
        <taxon>Drosophilidae</taxon>
        <taxon>Drosophila</taxon>
    </lineage>
</organism>
<keyword evidence="1" id="KW-0472">Membrane</keyword>
<evidence type="ECO:0000313" key="2">
    <source>
        <dbReference type="EMBL" id="KRG03925.1"/>
    </source>
</evidence>
<dbReference type="EMBL" id="CH933808">
    <property type="protein sequence ID" value="KRG03925.1"/>
    <property type="molecule type" value="Genomic_DNA"/>
</dbReference>
<accession>A0A0Q9X7G9</accession>